<keyword evidence="4" id="KW-1185">Reference proteome</keyword>
<feature type="transmembrane region" description="Helical" evidence="1">
    <location>
        <begin position="64"/>
        <end position="88"/>
    </location>
</feature>
<protein>
    <submittedName>
        <fullName evidence="3">Uncharacterized protein</fullName>
    </submittedName>
</protein>
<keyword evidence="1" id="KW-1133">Transmembrane helix</keyword>
<feature type="chain" id="PRO_5039400599" evidence="2">
    <location>
        <begin position="22"/>
        <end position="297"/>
    </location>
</feature>
<evidence type="ECO:0000313" key="3">
    <source>
        <dbReference type="EMBL" id="MBP0458060.1"/>
    </source>
</evidence>
<keyword evidence="1" id="KW-0472">Membrane</keyword>
<comment type="caution">
    <text evidence="3">The sequence shown here is derived from an EMBL/GenBank/DDBJ whole genome shotgun (WGS) entry which is preliminary data.</text>
</comment>
<sequence>MYGFTLLVSAATAVLSCAILAGGFAATWGDFEHVRRYADENIANEDSYEAYADGDWWPLVRVGLVVFALALVLALLTLTVLHTGYAAARSTHDGQPPARRELWRCIRRRFPAALVVNALTGLIVGAVEVAAYAWWVFVESDDVPGIHPTPLHETATPQYALVGWALPVAVWCLAPVLYFRLSAATAETVLERRNPFVALYRSWVLTRRARWRAFYLGALVTTAAVLVFLAGRLAAAPLAHFAGLGMLWLSDGNVWITGVLVKVLPTVVAFLLLTPIVMPPACTVAVRLHGDLRAREG</sequence>
<feature type="transmembrane region" description="Helical" evidence="1">
    <location>
        <begin position="213"/>
        <end position="234"/>
    </location>
</feature>
<keyword evidence="1" id="KW-0812">Transmembrane</keyword>
<gene>
    <name evidence="3" type="ORF">JFN87_11185</name>
</gene>
<evidence type="ECO:0000313" key="4">
    <source>
        <dbReference type="Proteomes" id="UP000670475"/>
    </source>
</evidence>
<name>A0A940MDM7_9ACTN</name>
<evidence type="ECO:0000256" key="2">
    <source>
        <dbReference type="SAM" id="SignalP"/>
    </source>
</evidence>
<dbReference type="EMBL" id="JAGIQL010000034">
    <property type="protein sequence ID" value="MBP0458060.1"/>
    <property type="molecule type" value="Genomic_DNA"/>
</dbReference>
<dbReference type="Proteomes" id="UP000670475">
    <property type="component" value="Unassembled WGS sequence"/>
</dbReference>
<proteinExistence type="predicted"/>
<evidence type="ECO:0000256" key="1">
    <source>
        <dbReference type="SAM" id="Phobius"/>
    </source>
</evidence>
<feature type="transmembrane region" description="Helical" evidence="1">
    <location>
        <begin position="254"/>
        <end position="273"/>
    </location>
</feature>
<keyword evidence="2" id="KW-0732">Signal</keyword>
<feature type="transmembrane region" description="Helical" evidence="1">
    <location>
        <begin position="109"/>
        <end position="137"/>
    </location>
</feature>
<feature type="signal peptide" evidence="2">
    <location>
        <begin position="1"/>
        <end position="21"/>
    </location>
</feature>
<accession>A0A940MDM7</accession>
<feature type="transmembrane region" description="Helical" evidence="1">
    <location>
        <begin position="157"/>
        <end position="179"/>
    </location>
</feature>
<organism evidence="3 4">
    <name type="scientific">Streptomyces montanisoli</name>
    <dbReference type="NCBI Taxonomy" id="2798581"/>
    <lineage>
        <taxon>Bacteria</taxon>
        <taxon>Bacillati</taxon>
        <taxon>Actinomycetota</taxon>
        <taxon>Actinomycetes</taxon>
        <taxon>Kitasatosporales</taxon>
        <taxon>Streptomycetaceae</taxon>
        <taxon>Streptomyces</taxon>
    </lineage>
</organism>
<reference evidence="3" key="1">
    <citation type="submission" date="2021-03" db="EMBL/GenBank/DDBJ databases">
        <title>Whole genome sequence of Streptomyces bomunensis MMS17-BM035.</title>
        <authorList>
            <person name="Lee J.H."/>
        </authorList>
    </citation>
    <scope>NUCLEOTIDE SEQUENCE</scope>
    <source>
        <strain evidence="3">MMS17-BM035</strain>
    </source>
</reference>
<dbReference type="AlphaFoldDB" id="A0A940MDM7"/>